<organism evidence="1 2">
    <name type="scientific">Thalassobellus suaedae</name>
    <dbReference type="NCBI Taxonomy" id="3074124"/>
    <lineage>
        <taxon>Bacteria</taxon>
        <taxon>Pseudomonadati</taxon>
        <taxon>Bacteroidota</taxon>
        <taxon>Flavobacteriia</taxon>
        <taxon>Flavobacteriales</taxon>
        <taxon>Flavobacteriaceae</taxon>
        <taxon>Thalassobellus</taxon>
    </lineage>
</organism>
<reference evidence="1 2" key="1">
    <citation type="submission" date="2023-09" db="EMBL/GenBank/DDBJ databases">
        <title>Thalassobella suaedae gen. nov., sp. nov., a marine bacterium of the family Flavobacteriaceae isolated from a halophyte Suaeda japonica.</title>
        <authorList>
            <person name="Lee S.Y."/>
            <person name="Hwang C.Y."/>
        </authorList>
    </citation>
    <scope>NUCLEOTIDE SEQUENCE [LARGE SCALE GENOMIC DNA]</scope>
    <source>
        <strain evidence="1 2">HL-DH10</strain>
    </source>
</reference>
<accession>A0ABY9Y3Z3</accession>
<gene>
    <name evidence="1" type="ORF">RHP49_01580</name>
</gene>
<sequence>MLIKPVYQTFLDLIRKEKTINKRLKEFRDKLLLDIIEEDNHLLNKKSCLLKEEIDKLPLRCK</sequence>
<name>A0ABY9Y3Z3_9FLAO</name>
<evidence type="ECO:0000313" key="1">
    <source>
        <dbReference type="EMBL" id="WNH12956.1"/>
    </source>
</evidence>
<dbReference type="Proteomes" id="UP001303407">
    <property type="component" value="Chromosome"/>
</dbReference>
<proteinExistence type="predicted"/>
<dbReference type="EMBL" id="CP134536">
    <property type="protein sequence ID" value="WNH12956.1"/>
    <property type="molecule type" value="Genomic_DNA"/>
</dbReference>
<evidence type="ECO:0008006" key="3">
    <source>
        <dbReference type="Google" id="ProtNLM"/>
    </source>
</evidence>
<dbReference type="RefSeq" id="WP_415862936.1">
    <property type="nucleotide sequence ID" value="NZ_CP134536.1"/>
</dbReference>
<keyword evidence="2" id="KW-1185">Reference proteome</keyword>
<evidence type="ECO:0000313" key="2">
    <source>
        <dbReference type="Proteomes" id="UP001303407"/>
    </source>
</evidence>
<protein>
    <recommendedName>
        <fullName evidence="3">FbpB family small basic protein</fullName>
    </recommendedName>
</protein>